<name>A0ABW3XZK3_9FLAO</name>
<keyword evidence="1" id="KW-0732">Signal</keyword>
<dbReference type="EMBL" id="JBHTMY010000002">
    <property type="protein sequence ID" value="MFD1315002.1"/>
    <property type="molecule type" value="Genomic_DNA"/>
</dbReference>
<evidence type="ECO:0000313" key="2">
    <source>
        <dbReference type="EMBL" id="MFD1315002.1"/>
    </source>
</evidence>
<evidence type="ECO:0000256" key="1">
    <source>
        <dbReference type="SAM" id="SignalP"/>
    </source>
</evidence>
<keyword evidence="3" id="KW-1185">Reference proteome</keyword>
<evidence type="ECO:0000313" key="3">
    <source>
        <dbReference type="Proteomes" id="UP001597201"/>
    </source>
</evidence>
<feature type="signal peptide" evidence="1">
    <location>
        <begin position="1"/>
        <end position="20"/>
    </location>
</feature>
<comment type="caution">
    <text evidence="2">The sequence shown here is derived from an EMBL/GenBank/DDBJ whole genome shotgun (WGS) entry which is preliminary data.</text>
</comment>
<proteinExistence type="predicted"/>
<sequence>MVLKKNYTLLLFFCLTYVFSTGQIAVKDSLIKTESSSYIFKNFDRINVKFDLDSEIESFILKGPNNYSTDIRPNVSIKSKISFNYKFISFSVGYIPKFLPGNNDDDLKGKTNGFGLNLNLIFDHWVQGLKYSKVNGYYLENTKNFLPDWEEGEPYIKFPDLGVISFQGSTGYKFNPNFSLRAISTQTEIQKRNAGSFIPGLLYNYYDIDNRSNNPEQTSSQNSKSFEFLLDIAYYYTYVLKSSWYASLGLSPSLGVNYTNLLTRFPEGNVRTTYSNPIYRLNAHLGLGYNSERIFGGAEIKGYESFRNENNKTMTIQTNNLTYQIFIGYRFKTPKFLKKTVDQIEELLPL</sequence>
<feature type="chain" id="PRO_5046715170" evidence="1">
    <location>
        <begin position="21"/>
        <end position="350"/>
    </location>
</feature>
<dbReference type="Proteomes" id="UP001597201">
    <property type="component" value="Unassembled WGS sequence"/>
</dbReference>
<accession>A0ABW3XZK3</accession>
<gene>
    <name evidence="2" type="ORF">ACFQ39_05195</name>
</gene>
<protein>
    <submittedName>
        <fullName evidence="2">DUF4421 family protein</fullName>
    </submittedName>
</protein>
<reference evidence="3" key="1">
    <citation type="journal article" date="2019" name="Int. J. Syst. Evol. Microbiol.">
        <title>The Global Catalogue of Microorganisms (GCM) 10K type strain sequencing project: providing services to taxonomists for standard genome sequencing and annotation.</title>
        <authorList>
            <consortium name="The Broad Institute Genomics Platform"/>
            <consortium name="The Broad Institute Genome Sequencing Center for Infectious Disease"/>
            <person name="Wu L."/>
            <person name="Ma J."/>
        </authorList>
    </citation>
    <scope>NUCLEOTIDE SEQUENCE [LARGE SCALE GENOMIC DNA]</scope>
    <source>
        <strain evidence="3">CCUG 61485</strain>
    </source>
</reference>
<dbReference type="InterPro" id="IPR025535">
    <property type="entry name" value="DUF4421"/>
</dbReference>
<dbReference type="Pfam" id="PF14391">
    <property type="entry name" value="DUF4421"/>
    <property type="match status" value="1"/>
</dbReference>
<organism evidence="2 3">
    <name type="scientific">Namhaeicola litoreus</name>
    <dbReference type="NCBI Taxonomy" id="1052145"/>
    <lineage>
        <taxon>Bacteria</taxon>
        <taxon>Pseudomonadati</taxon>
        <taxon>Bacteroidota</taxon>
        <taxon>Flavobacteriia</taxon>
        <taxon>Flavobacteriales</taxon>
        <taxon>Flavobacteriaceae</taxon>
        <taxon>Namhaeicola</taxon>
    </lineage>
</organism>
<dbReference type="RefSeq" id="WP_377176926.1">
    <property type="nucleotide sequence ID" value="NZ_JBHTMY010000002.1"/>
</dbReference>